<keyword evidence="1 5" id="KW-0963">Cytoplasm</keyword>
<comment type="pathway">
    <text evidence="5 6">Cofactor biosynthesis; NAD(+) biosynthesis; quinolinate from L-kynurenine: step 2/3.</text>
</comment>
<dbReference type="Gene3D" id="3.40.640.10">
    <property type="entry name" value="Type I PLP-dependent aspartate aminotransferase-like (Major domain)"/>
    <property type="match status" value="1"/>
</dbReference>
<comment type="subunit">
    <text evidence="5 6">Homodimer.</text>
</comment>
<dbReference type="InterPro" id="IPR000192">
    <property type="entry name" value="Aminotrans_V_dom"/>
</dbReference>
<evidence type="ECO:0000256" key="7">
    <source>
        <dbReference type="SAM" id="MobiDB-lite"/>
    </source>
</evidence>
<dbReference type="GO" id="GO:0030170">
    <property type="term" value="F:pyridoxal phosphate binding"/>
    <property type="evidence" value="ECO:0007669"/>
    <property type="project" value="UniProtKB-UniRule"/>
</dbReference>
<dbReference type="InterPro" id="IPR015421">
    <property type="entry name" value="PyrdxlP-dep_Trfase_major"/>
</dbReference>
<keyword evidence="2 5" id="KW-0662">Pyridine nucleotide biosynthesis</keyword>
<dbReference type="InterPro" id="IPR010111">
    <property type="entry name" value="Kynureninase"/>
</dbReference>
<accession>A0AAE0LZG9</accession>
<dbReference type="Proteomes" id="UP001283341">
    <property type="component" value="Unassembled WGS sequence"/>
</dbReference>
<feature type="binding site" evidence="5">
    <location>
        <position position="295"/>
    </location>
    <ligand>
        <name>pyridoxal 5'-phosphate</name>
        <dbReference type="ChEBI" id="CHEBI:597326"/>
    </ligand>
</feature>
<comment type="caution">
    <text evidence="5">Lacks conserved residue(s) required for the propagation of feature annotation.</text>
</comment>
<proteinExistence type="inferred from homology"/>
<evidence type="ECO:0000313" key="10">
    <source>
        <dbReference type="Proteomes" id="UP001283341"/>
    </source>
</evidence>
<dbReference type="InterPro" id="IPR015424">
    <property type="entry name" value="PyrdxlP-dep_Trfase"/>
</dbReference>
<dbReference type="GO" id="GO:0019805">
    <property type="term" value="P:quinolinate biosynthetic process"/>
    <property type="evidence" value="ECO:0007669"/>
    <property type="project" value="UniProtKB-UniRule"/>
</dbReference>
<sequence>MTIDFNSEVEMPRAGQAPAFPPDANTLSYAKTVDAQDSLRPLRDQFIIPSIGSLKQKTLNGIIPGSKKTPETARDEDVPSIYLVGNSLGAQPKAVKQYIAAHLETWASLGVNGHFTALENSPLVSWQDMAEDCARKSVPIVGASSPAEVVIMNGLTANLHLMMASFYRPTEKKHKIMLEWKPFPSDLHAIQSQITWHGFDPSTSMIEIQPDSPQEGFYISTDRILSIIDQHADETALLLLPGIQYYTGQLFDIPRITRHAQGRSIVVGWDLAHAVGNVELCLHDWNVDFAVWCTYKYLNAGPGSIAGAFVHERHGTVEFNDMSPVFRPRLSGWYGCDKSVRFNMQKEFQPTPGAAGFQVSNPSGVDLASLSAALSVFGMTSMAALRSKALVLTAYTEHLLDGLLRRLPTEEGKERRQALFQIITPRNPLERGSQLSVMLRPGLLDSVSASLAENGVVCDVRKPDVIRIAPVPMYCGFEDVWKFVQIFERAIMGWGM</sequence>
<comment type="pathway">
    <text evidence="5 6">Amino-acid degradation; L-kynurenine degradation; L-alanine and anthranilate from L-kynurenine: step 1/1.</text>
</comment>
<comment type="similarity">
    <text evidence="5 6">Belongs to the kynureninase family.</text>
</comment>
<dbReference type="GO" id="GO:0005737">
    <property type="term" value="C:cytoplasm"/>
    <property type="evidence" value="ECO:0007669"/>
    <property type="project" value="UniProtKB-SubCell"/>
</dbReference>
<keyword evidence="3 5" id="KW-0378">Hydrolase</keyword>
<dbReference type="GO" id="GO:0097053">
    <property type="term" value="P:L-kynurenine catabolic process"/>
    <property type="evidence" value="ECO:0007669"/>
    <property type="project" value="UniProtKB-UniRule"/>
</dbReference>
<comment type="function">
    <text evidence="5 6">Catalyzes the cleavage of L-kynurenine (L-Kyn) and L-3-hydroxykynurenine (L-3OHKyn) into anthranilic acid (AA) and 3-hydroxyanthranilic acid (3-OHAA), respectively.</text>
</comment>
<feature type="binding site" evidence="5">
    <location>
        <position position="155"/>
    </location>
    <ligand>
        <name>pyridoxal 5'-phosphate</name>
        <dbReference type="ChEBI" id="CHEBI:597326"/>
    </ligand>
</feature>
<comment type="cofactor">
    <cofactor evidence="5 6">
        <name>pyridoxal 5'-phosphate</name>
        <dbReference type="ChEBI" id="CHEBI:597326"/>
    </cofactor>
</comment>
<gene>
    <name evidence="5" type="primary">BNA5</name>
    <name evidence="9" type="ORF">B0H66DRAFT_503252</name>
</gene>
<feature type="binding site" evidence="5">
    <location>
        <position position="361"/>
    </location>
    <ligand>
        <name>pyridoxal 5'-phosphate</name>
        <dbReference type="ChEBI" id="CHEBI:597326"/>
    </ligand>
</feature>
<comment type="catalytic activity">
    <reaction evidence="6">
        <text>3-hydroxy-L-kynurenine + H2O = 3-hydroxyanthranilate + L-alanine + H(+)</text>
        <dbReference type="Rhea" id="RHEA:25143"/>
        <dbReference type="ChEBI" id="CHEBI:15377"/>
        <dbReference type="ChEBI" id="CHEBI:15378"/>
        <dbReference type="ChEBI" id="CHEBI:36559"/>
        <dbReference type="ChEBI" id="CHEBI:57972"/>
        <dbReference type="ChEBI" id="CHEBI:58125"/>
        <dbReference type="EC" id="3.7.1.3"/>
    </reaction>
</comment>
<evidence type="ECO:0000256" key="1">
    <source>
        <dbReference type="ARBA" id="ARBA00022490"/>
    </source>
</evidence>
<reference evidence="9" key="1">
    <citation type="journal article" date="2023" name="Mol. Phylogenet. Evol.">
        <title>Genome-scale phylogeny and comparative genomics of the fungal order Sordariales.</title>
        <authorList>
            <person name="Hensen N."/>
            <person name="Bonometti L."/>
            <person name="Westerberg I."/>
            <person name="Brannstrom I.O."/>
            <person name="Guillou S."/>
            <person name="Cros-Aarteil S."/>
            <person name="Calhoun S."/>
            <person name="Haridas S."/>
            <person name="Kuo A."/>
            <person name="Mondo S."/>
            <person name="Pangilinan J."/>
            <person name="Riley R."/>
            <person name="LaButti K."/>
            <person name="Andreopoulos B."/>
            <person name="Lipzen A."/>
            <person name="Chen C."/>
            <person name="Yan M."/>
            <person name="Daum C."/>
            <person name="Ng V."/>
            <person name="Clum A."/>
            <person name="Steindorff A."/>
            <person name="Ohm R.A."/>
            <person name="Martin F."/>
            <person name="Silar P."/>
            <person name="Natvig D.O."/>
            <person name="Lalanne C."/>
            <person name="Gautier V."/>
            <person name="Ament-Velasquez S.L."/>
            <person name="Kruys A."/>
            <person name="Hutchinson M.I."/>
            <person name="Powell A.J."/>
            <person name="Barry K."/>
            <person name="Miller A.N."/>
            <person name="Grigoriev I.V."/>
            <person name="Debuchy R."/>
            <person name="Gladieux P."/>
            <person name="Hiltunen Thoren M."/>
            <person name="Johannesson H."/>
        </authorList>
    </citation>
    <scope>NUCLEOTIDE SEQUENCE</scope>
    <source>
        <strain evidence="9">CBS 118394</strain>
    </source>
</reference>
<feature type="modified residue" description="N6-(pyridoxal phosphate)lysine" evidence="5">
    <location>
        <position position="296"/>
    </location>
</feature>
<keyword evidence="4 5" id="KW-0663">Pyridoxal phosphate</keyword>
<evidence type="ECO:0000256" key="4">
    <source>
        <dbReference type="ARBA" id="ARBA00022898"/>
    </source>
</evidence>
<dbReference type="FunFam" id="3.40.640.10:FF:000031">
    <property type="entry name" value="Kynureninase"/>
    <property type="match status" value="1"/>
</dbReference>
<dbReference type="GO" id="GO:0030429">
    <property type="term" value="F:kynureninase activity"/>
    <property type="evidence" value="ECO:0007669"/>
    <property type="project" value="UniProtKB-UniRule"/>
</dbReference>
<dbReference type="EMBL" id="JAUEDM010000007">
    <property type="protein sequence ID" value="KAK3313651.1"/>
    <property type="molecule type" value="Genomic_DNA"/>
</dbReference>
<dbReference type="HAMAP" id="MF_01970">
    <property type="entry name" value="Kynureninase"/>
    <property type="match status" value="1"/>
</dbReference>
<dbReference type="PIRSF" id="PIRSF038800">
    <property type="entry name" value="KYNU"/>
    <property type="match status" value="1"/>
</dbReference>
<keyword evidence="10" id="KW-1185">Reference proteome</keyword>
<dbReference type="NCBIfam" id="TIGR01814">
    <property type="entry name" value="kynureninase"/>
    <property type="match status" value="1"/>
</dbReference>
<name>A0AAE0LZG9_9PEZI</name>
<feature type="binding site" evidence="5">
    <location>
        <position position="333"/>
    </location>
    <ligand>
        <name>pyridoxal 5'-phosphate</name>
        <dbReference type="ChEBI" id="CHEBI:597326"/>
    </ligand>
</feature>
<feature type="binding site" evidence="5">
    <location>
        <position position="273"/>
    </location>
    <ligand>
        <name>pyridoxal 5'-phosphate</name>
        <dbReference type="ChEBI" id="CHEBI:597326"/>
    </ligand>
</feature>
<evidence type="ECO:0000313" key="9">
    <source>
        <dbReference type="EMBL" id="KAK3313651.1"/>
    </source>
</evidence>
<dbReference type="PANTHER" id="PTHR14084:SF2">
    <property type="entry name" value="KYNURENINASE 2"/>
    <property type="match status" value="1"/>
</dbReference>
<comment type="catalytic activity">
    <reaction evidence="5 6">
        <text>L-kynurenine + H2O = anthranilate + L-alanine + H(+)</text>
        <dbReference type="Rhea" id="RHEA:16813"/>
        <dbReference type="ChEBI" id="CHEBI:15377"/>
        <dbReference type="ChEBI" id="CHEBI:15378"/>
        <dbReference type="ChEBI" id="CHEBI:16567"/>
        <dbReference type="ChEBI" id="CHEBI:57959"/>
        <dbReference type="ChEBI" id="CHEBI:57972"/>
        <dbReference type="EC" id="3.7.1.3"/>
    </reaction>
</comment>
<reference evidence="9" key="2">
    <citation type="submission" date="2023-06" db="EMBL/GenBank/DDBJ databases">
        <authorList>
            <consortium name="Lawrence Berkeley National Laboratory"/>
            <person name="Haridas S."/>
            <person name="Hensen N."/>
            <person name="Bonometti L."/>
            <person name="Westerberg I."/>
            <person name="Brannstrom I.O."/>
            <person name="Guillou S."/>
            <person name="Cros-Aarteil S."/>
            <person name="Calhoun S."/>
            <person name="Kuo A."/>
            <person name="Mondo S."/>
            <person name="Pangilinan J."/>
            <person name="Riley R."/>
            <person name="Labutti K."/>
            <person name="Andreopoulos B."/>
            <person name="Lipzen A."/>
            <person name="Chen C."/>
            <person name="Yanf M."/>
            <person name="Daum C."/>
            <person name="Ng V."/>
            <person name="Clum A."/>
            <person name="Steindorff A."/>
            <person name="Ohm R."/>
            <person name="Martin F."/>
            <person name="Silar P."/>
            <person name="Natvig D."/>
            <person name="Lalanne C."/>
            <person name="Gautier V."/>
            <person name="Ament-Velasquez S.L."/>
            <person name="Kruys A."/>
            <person name="Hutchinson M.I."/>
            <person name="Powell A.J."/>
            <person name="Barry K."/>
            <person name="Miller A.N."/>
            <person name="Grigoriev I.V."/>
            <person name="Debuchy R."/>
            <person name="Gladieux P."/>
            <person name="Thoren M.H."/>
            <person name="Johannesson H."/>
        </authorList>
    </citation>
    <scope>NUCLEOTIDE SEQUENCE</scope>
    <source>
        <strain evidence="9">CBS 118394</strain>
    </source>
</reference>
<evidence type="ECO:0000256" key="3">
    <source>
        <dbReference type="ARBA" id="ARBA00022801"/>
    </source>
</evidence>
<protein>
    <recommendedName>
        <fullName evidence="5 6">Kynureninase</fullName>
        <ecNumber evidence="5 6">3.7.1.3</ecNumber>
    </recommendedName>
    <alternativeName>
        <fullName evidence="5">Biosynthesis of nicotinic acid protein 5</fullName>
    </alternativeName>
    <alternativeName>
        <fullName evidence="5">L-kynurenine hydrolase</fullName>
    </alternativeName>
</protein>
<dbReference type="Pfam" id="PF22580">
    <property type="entry name" value="KYNU_C"/>
    <property type="match status" value="1"/>
</dbReference>
<evidence type="ECO:0000259" key="8">
    <source>
        <dbReference type="Pfam" id="PF00266"/>
    </source>
</evidence>
<dbReference type="SUPFAM" id="SSF53383">
    <property type="entry name" value="PLP-dependent transferases"/>
    <property type="match status" value="1"/>
</dbReference>
<feature type="binding site" evidence="5">
    <location>
        <position position="156"/>
    </location>
    <ligand>
        <name>pyridoxal 5'-phosphate</name>
        <dbReference type="ChEBI" id="CHEBI:597326"/>
    </ligand>
</feature>
<feature type="binding site" evidence="5">
    <location>
        <position position="270"/>
    </location>
    <ligand>
        <name>pyridoxal 5'-phosphate</name>
        <dbReference type="ChEBI" id="CHEBI:597326"/>
    </ligand>
</feature>
<feature type="binding site" evidence="5">
    <location>
        <begin position="183"/>
        <end position="186"/>
    </location>
    <ligand>
        <name>pyridoxal 5'-phosphate</name>
        <dbReference type="ChEBI" id="CHEBI:597326"/>
    </ligand>
</feature>
<dbReference type="EC" id="3.7.1.3" evidence="5 6"/>
<feature type="domain" description="Aminotransferase class V" evidence="8">
    <location>
        <begin position="129"/>
        <end position="302"/>
    </location>
</feature>
<evidence type="ECO:0000256" key="6">
    <source>
        <dbReference type="PIRNR" id="PIRNR038800"/>
    </source>
</evidence>
<evidence type="ECO:0000256" key="5">
    <source>
        <dbReference type="HAMAP-Rule" id="MF_03017"/>
    </source>
</evidence>
<comment type="subcellular location">
    <subcellularLocation>
        <location evidence="5 6">Cytoplasm</location>
    </subcellularLocation>
</comment>
<evidence type="ECO:0000256" key="2">
    <source>
        <dbReference type="ARBA" id="ARBA00022642"/>
    </source>
</evidence>
<dbReference type="AlphaFoldDB" id="A0AAE0LZG9"/>
<dbReference type="GO" id="GO:0043420">
    <property type="term" value="P:anthranilate metabolic process"/>
    <property type="evidence" value="ECO:0007669"/>
    <property type="project" value="UniProtKB-UniRule"/>
</dbReference>
<dbReference type="GO" id="GO:0019441">
    <property type="term" value="P:L-tryptophan catabolic process to kynurenine"/>
    <property type="evidence" value="ECO:0007669"/>
    <property type="project" value="TreeGrafter"/>
</dbReference>
<dbReference type="Pfam" id="PF00266">
    <property type="entry name" value="Aminotran_5"/>
    <property type="match status" value="1"/>
</dbReference>
<feature type="region of interest" description="Disordered" evidence="7">
    <location>
        <begin position="1"/>
        <end position="22"/>
    </location>
</feature>
<dbReference type="InterPro" id="IPR015422">
    <property type="entry name" value="PyrdxlP-dep_Trfase_small"/>
</dbReference>
<dbReference type="Gene3D" id="3.90.1150.10">
    <property type="entry name" value="Aspartate Aminotransferase, domain 1"/>
    <property type="match status" value="1"/>
</dbReference>
<comment type="caution">
    <text evidence="9">The sequence shown here is derived from an EMBL/GenBank/DDBJ whole genome shotgun (WGS) entry which is preliminary data.</text>
</comment>
<dbReference type="GO" id="GO:0034354">
    <property type="term" value="P:'de novo' NAD+ biosynthetic process from L-tryptophan"/>
    <property type="evidence" value="ECO:0007669"/>
    <property type="project" value="UniProtKB-UniRule"/>
</dbReference>
<dbReference type="PANTHER" id="PTHR14084">
    <property type="entry name" value="KYNURENINASE"/>
    <property type="match status" value="1"/>
</dbReference>
<organism evidence="9 10">
    <name type="scientific">Apodospora peruviana</name>
    <dbReference type="NCBI Taxonomy" id="516989"/>
    <lineage>
        <taxon>Eukaryota</taxon>
        <taxon>Fungi</taxon>
        <taxon>Dikarya</taxon>
        <taxon>Ascomycota</taxon>
        <taxon>Pezizomycotina</taxon>
        <taxon>Sordariomycetes</taxon>
        <taxon>Sordariomycetidae</taxon>
        <taxon>Sordariales</taxon>
        <taxon>Lasiosphaeriaceae</taxon>
        <taxon>Apodospora</taxon>
    </lineage>
</organism>